<dbReference type="InterPro" id="IPR029063">
    <property type="entry name" value="SAM-dependent_MTases_sf"/>
</dbReference>
<accession>A0A1F7WIL8</accession>
<dbReference type="PRINTS" id="PR00506">
    <property type="entry name" value="D21N6MTFRASE"/>
</dbReference>
<dbReference type="STRING" id="1802471.A2115_03535"/>
<evidence type="ECO:0000313" key="6">
    <source>
        <dbReference type="Proteomes" id="UP000176198"/>
    </source>
</evidence>
<proteinExistence type="predicted"/>
<dbReference type="EMBL" id="MGFJ01000017">
    <property type="protein sequence ID" value="OGM02666.1"/>
    <property type="molecule type" value="Genomic_DNA"/>
</dbReference>
<keyword evidence="2" id="KW-0808">Transferase</keyword>
<feature type="domain" description="DNA methylase N-4/N-6" evidence="4">
    <location>
        <begin position="119"/>
        <end position="368"/>
    </location>
</feature>
<dbReference type="InterPro" id="IPR002295">
    <property type="entry name" value="N4/N6-MTase_EcoPI_Mod-like"/>
</dbReference>
<dbReference type="GO" id="GO:0003677">
    <property type="term" value="F:DNA binding"/>
    <property type="evidence" value="ECO:0007669"/>
    <property type="project" value="InterPro"/>
</dbReference>
<evidence type="ECO:0000256" key="1">
    <source>
        <dbReference type="ARBA" id="ARBA00022603"/>
    </source>
</evidence>
<gene>
    <name evidence="5" type="ORF">A2115_03535</name>
</gene>
<dbReference type="Proteomes" id="UP000176198">
    <property type="component" value="Unassembled WGS sequence"/>
</dbReference>
<dbReference type="InterPro" id="IPR002941">
    <property type="entry name" value="DNA_methylase_N4/N6"/>
</dbReference>
<dbReference type="GO" id="GO:0008170">
    <property type="term" value="F:N-methyltransferase activity"/>
    <property type="evidence" value="ECO:0007669"/>
    <property type="project" value="InterPro"/>
</dbReference>
<keyword evidence="3" id="KW-0949">S-adenosyl-L-methionine</keyword>
<dbReference type="SUPFAM" id="SSF53335">
    <property type="entry name" value="S-adenosyl-L-methionine-dependent methyltransferases"/>
    <property type="match status" value="1"/>
</dbReference>
<comment type="caution">
    <text evidence="5">The sequence shown here is derived from an EMBL/GenBank/DDBJ whole genome shotgun (WGS) entry which is preliminary data.</text>
</comment>
<evidence type="ECO:0000259" key="4">
    <source>
        <dbReference type="Pfam" id="PF01555"/>
    </source>
</evidence>
<dbReference type="Gene3D" id="3.40.50.150">
    <property type="entry name" value="Vaccinia Virus protein VP39"/>
    <property type="match status" value="1"/>
</dbReference>
<reference evidence="5 6" key="1">
    <citation type="journal article" date="2016" name="Nat. Commun.">
        <title>Thousands of microbial genomes shed light on interconnected biogeochemical processes in an aquifer system.</title>
        <authorList>
            <person name="Anantharaman K."/>
            <person name="Brown C.T."/>
            <person name="Hug L.A."/>
            <person name="Sharon I."/>
            <person name="Castelle C.J."/>
            <person name="Probst A.J."/>
            <person name="Thomas B.C."/>
            <person name="Singh A."/>
            <person name="Wilkins M.J."/>
            <person name="Karaoz U."/>
            <person name="Brodie E.L."/>
            <person name="Williams K.H."/>
            <person name="Hubbard S.S."/>
            <person name="Banfield J.F."/>
        </authorList>
    </citation>
    <scope>NUCLEOTIDE SEQUENCE [LARGE SCALE GENOMIC DNA]</scope>
</reference>
<keyword evidence="1 5" id="KW-0489">Methyltransferase</keyword>
<evidence type="ECO:0000256" key="2">
    <source>
        <dbReference type="ARBA" id="ARBA00022679"/>
    </source>
</evidence>
<dbReference type="GO" id="GO:0032259">
    <property type="term" value="P:methylation"/>
    <property type="evidence" value="ECO:0007669"/>
    <property type="project" value="UniProtKB-KW"/>
</dbReference>
<evidence type="ECO:0000313" key="5">
    <source>
        <dbReference type="EMBL" id="OGM02666.1"/>
    </source>
</evidence>
<protein>
    <submittedName>
        <fullName evidence="5">DNA methylase</fullName>
    </submittedName>
</protein>
<evidence type="ECO:0000256" key="3">
    <source>
        <dbReference type="ARBA" id="ARBA00022691"/>
    </source>
</evidence>
<dbReference type="AlphaFoldDB" id="A0A1F7WIL8"/>
<dbReference type="Pfam" id="PF01555">
    <property type="entry name" value="N6_N4_Mtase"/>
    <property type="match status" value="1"/>
</dbReference>
<organism evidence="5 6">
    <name type="scientific">Candidatus Woesebacteria bacterium GWA1_41_8</name>
    <dbReference type="NCBI Taxonomy" id="1802471"/>
    <lineage>
        <taxon>Bacteria</taxon>
        <taxon>Candidatus Woeseibacteriota</taxon>
    </lineage>
</organism>
<dbReference type="PANTHER" id="PTHR13370">
    <property type="entry name" value="RNA METHYLASE-RELATED"/>
    <property type="match status" value="1"/>
</dbReference>
<dbReference type="PANTHER" id="PTHR13370:SF3">
    <property type="entry name" value="TRNA (GUANINE(10)-N2)-METHYLTRANSFERASE HOMOLOG"/>
    <property type="match status" value="1"/>
</dbReference>
<name>A0A1F7WIL8_9BACT</name>
<sequence length="715" mass="82471">MKLSDNEIRDITKLLEDGRPLPDEYRFKLFEEKREVELVWNGKTNEITNVVLPFQVIEQVDEPREETDSKMQLGLFDYDERGRQIKGWTNKLIWGDNKLILSSLKNGPLREEIEKEGGIKLIYIDPPFDVGADFSMDIEVGNETFTKQPSVLEQLAYRDTWGKGADSFISMIYERLSLMKDLMSDDGSIYVHSDWRVDSHIRMVLDEIFGSGNFINEIIWSYKRWPAKSKNFQRFHNVILYYSKSTTNRIFNVEMQEVADITKKIHKGKKQKALVIEGHRWSKDSGEETEGTPLGDDWYIPTVAGNAQERIGYPTQKPEPLLERIINTSSNEGDIVADFFMGSGTTLAVAEKMGRKWIGADLGKFSIHTSRKRMIEVQRQLKKEGKDYRAFEILNLGKYERQHYIGINPNLASDDQQKQAQKREKDFVDLILNAYKAETVEGFNTFYGKKAGRMVSIGPINLPVTRLFVEEVIDECLEKKLTKADVLAFEFEMGLFPNMMDQAKSKGIDLALKYIPPDVFDKRAVEKNQVVFHDVCYIEVKPIVKKDSVSVQLVDFSVFYNQESVAQVESILKNGGNKLVVENGQIIKVSKDKSGIVTKEVLTKKWTDWIDYWAVDFDFENKKEIIRVLKPTAKPTQPKLDGNEDPSQLDFSDYEEKWTGDYIFENEWQTFRTKKNRDLELTSISKQVGKGRRKIAVKVVDIFGNDTMKVIEVNI</sequence>
<dbReference type="GO" id="GO:0005737">
    <property type="term" value="C:cytoplasm"/>
    <property type="evidence" value="ECO:0007669"/>
    <property type="project" value="TreeGrafter"/>
</dbReference>